<evidence type="ECO:0000313" key="5">
    <source>
        <dbReference type="Proteomes" id="UP000291142"/>
    </source>
</evidence>
<dbReference type="OrthoDB" id="9809583at2"/>
<feature type="signal peptide" evidence="2">
    <location>
        <begin position="1"/>
        <end position="23"/>
    </location>
</feature>
<dbReference type="InterPro" id="IPR035992">
    <property type="entry name" value="Ricin_B-like_lectins"/>
</dbReference>
<dbReference type="Proteomes" id="UP000291142">
    <property type="component" value="Unassembled WGS sequence"/>
</dbReference>
<keyword evidence="5" id="KW-1185">Reference proteome</keyword>
<sequence>MKKNYFKVLLLLVLFIGNTSVNAQIIADGTYNIFNPTLSEVISVNRVAEGDPGNPQNVIIGRARMQVYDASNSDQEWSFSHQGGDIYKISNVGDSSILGVKDGWCGDFGDVQVGFDNSSPYTLFKVIAGTNANSFVFQIAFDSDCNFGSTNVPIKAFDIDGGNSGSKINTFPTDSGNANQEFEIVALGTLSTNNSFLSDALSVYYDKDRGLVINSKNADLGKLSISVFDLSGRAIISKESNGNRTTMKLETLNKGVFFARISNKENNTLVKKFIVF</sequence>
<name>A0A4Q9FJ18_9FLAO</name>
<reference evidence="4 5" key="1">
    <citation type="submission" date="2019-02" db="EMBL/GenBank/DDBJ databases">
        <title>Hyunsoonleella sp., isolated from marine sediment.</title>
        <authorList>
            <person name="Liu B.-T."/>
        </authorList>
    </citation>
    <scope>NUCLEOTIDE SEQUENCE [LARGE SCALE GENOMIC DNA]</scope>
    <source>
        <strain evidence="4 5">T58</strain>
    </source>
</reference>
<comment type="caution">
    <text evidence="4">The sequence shown here is derived from an EMBL/GenBank/DDBJ whole genome shotgun (WGS) entry which is preliminary data.</text>
</comment>
<keyword evidence="1 2" id="KW-0732">Signal</keyword>
<dbReference type="EMBL" id="SIRT01000006">
    <property type="protein sequence ID" value="TBN03687.1"/>
    <property type="molecule type" value="Genomic_DNA"/>
</dbReference>
<organism evidence="4 5">
    <name type="scientific">Hyunsoonleella flava</name>
    <dbReference type="NCBI Taxonomy" id="2527939"/>
    <lineage>
        <taxon>Bacteria</taxon>
        <taxon>Pseudomonadati</taxon>
        <taxon>Bacteroidota</taxon>
        <taxon>Flavobacteriia</taxon>
        <taxon>Flavobacteriales</taxon>
        <taxon>Flavobacteriaceae</taxon>
    </lineage>
</organism>
<dbReference type="CDD" id="cd00161">
    <property type="entry name" value="beta-trefoil_Ricin-like"/>
    <property type="match status" value="1"/>
</dbReference>
<feature type="chain" id="PRO_5020612418" evidence="2">
    <location>
        <begin position="24"/>
        <end position="276"/>
    </location>
</feature>
<dbReference type="SUPFAM" id="SSF50370">
    <property type="entry name" value="Ricin B-like lectins"/>
    <property type="match status" value="1"/>
</dbReference>
<dbReference type="Gene3D" id="2.80.10.50">
    <property type="match status" value="1"/>
</dbReference>
<gene>
    <name evidence="4" type="ORF">EYD45_09220</name>
</gene>
<dbReference type="AlphaFoldDB" id="A0A4Q9FJ18"/>
<accession>A0A4Q9FJ18</accession>
<evidence type="ECO:0000256" key="2">
    <source>
        <dbReference type="SAM" id="SignalP"/>
    </source>
</evidence>
<proteinExistence type="predicted"/>
<feature type="domain" description="Secretion system C-terminal sorting" evidence="3">
    <location>
        <begin position="211"/>
        <end position="275"/>
    </location>
</feature>
<evidence type="ECO:0000313" key="4">
    <source>
        <dbReference type="EMBL" id="TBN03687.1"/>
    </source>
</evidence>
<evidence type="ECO:0000259" key="3">
    <source>
        <dbReference type="Pfam" id="PF18962"/>
    </source>
</evidence>
<dbReference type="NCBIfam" id="TIGR04183">
    <property type="entry name" value="Por_Secre_tail"/>
    <property type="match status" value="1"/>
</dbReference>
<dbReference type="InterPro" id="IPR026444">
    <property type="entry name" value="Secre_tail"/>
</dbReference>
<evidence type="ECO:0000256" key="1">
    <source>
        <dbReference type="ARBA" id="ARBA00022729"/>
    </source>
</evidence>
<dbReference type="RefSeq" id="WP_130964255.1">
    <property type="nucleotide sequence ID" value="NZ_SIRT01000006.1"/>
</dbReference>
<protein>
    <submittedName>
        <fullName evidence="4">T9SS type A sorting domain-containing protein</fullName>
    </submittedName>
</protein>
<dbReference type="Pfam" id="PF18962">
    <property type="entry name" value="Por_Secre_tail"/>
    <property type="match status" value="1"/>
</dbReference>